<dbReference type="PANTHER" id="PTHR34216">
    <property type="match status" value="1"/>
</dbReference>
<dbReference type="Gene3D" id="3.20.20.370">
    <property type="entry name" value="Glycoside hydrolase/deacetylase"/>
    <property type="match status" value="1"/>
</dbReference>
<sequence>MTVTTRPGWDTLPALMYHSVSAVGGPMRDLAVPPALLREQLQALGAAGYRLVGLTEALDLLAAGSTDRLLAVTFDDGYRDFLTEGVPILQETGAGATLYASVGHLGGTAGWLGQWAPDFGPMLTWDELDEVAAAGVEIGNHSLIHHPLDVLPPDQLRDEITRSHDELEQRLQTRVRSFAYPHGYNSRRVRDLVAATGYDNATEVGRRLHTPGEKRLAVPRLQPTPDHSGADLVELVKHGEAGLIPKVKQLAQPGWRAVRKVARTFGRNLT</sequence>
<dbReference type="Proteomes" id="UP000294901">
    <property type="component" value="Unassembled WGS sequence"/>
</dbReference>
<dbReference type="CDD" id="cd10918">
    <property type="entry name" value="CE4_NodB_like_5s_6s"/>
    <property type="match status" value="1"/>
</dbReference>
<dbReference type="EMBL" id="SNWR01000001">
    <property type="protein sequence ID" value="TDO42607.1"/>
    <property type="molecule type" value="Genomic_DNA"/>
</dbReference>
<evidence type="ECO:0000256" key="2">
    <source>
        <dbReference type="ARBA" id="ARBA00022729"/>
    </source>
</evidence>
<evidence type="ECO:0000313" key="5">
    <source>
        <dbReference type="Proteomes" id="UP000294901"/>
    </source>
</evidence>
<evidence type="ECO:0000313" key="4">
    <source>
        <dbReference type="EMBL" id="TDO42607.1"/>
    </source>
</evidence>
<dbReference type="OrthoDB" id="9782872at2"/>
<feature type="domain" description="NodB homology" evidence="3">
    <location>
        <begin position="68"/>
        <end position="270"/>
    </location>
</feature>
<evidence type="ECO:0000259" key="3">
    <source>
        <dbReference type="PROSITE" id="PS51677"/>
    </source>
</evidence>
<dbReference type="PANTHER" id="PTHR34216:SF3">
    <property type="entry name" value="POLY-BETA-1,6-N-ACETYL-D-GLUCOSAMINE N-DEACETYLASE"/>
    <property type="match status" value="1"/>
</dbReference>
<dbReference type="SUPFAM" id="SSF88713">
    <property type="entry name" value="Glycoside hydrolase/deacetylase"/>
    <property type="match status" value="1"/>
</dbReference>
<dbReference type="InterPro" id="IPR051398">
    <property type="entry name" value="Polysacch_Deacetylase"/>
</dbReference>
<dbReference type="GO" id="GO:0016810">
    <property type="term" value="F:hydrolase activity, acting on carbon-nitrogen (but not peptide) bonds"/>
    <property type="evidence" value="ECO:0007669"/>
    <property type="project" value="InterPro"/>
</dbReference>
<keyword evidence="2" id="KW-0732">Signal</keyword>
<organism evidence="4 5">
    <name type="scientific">Paractinoplanes brasiliensis</name>
    <dbReference type="NCBI Taxonomy" id="52695"/>
    <lineage>
        <taxon>Bacteria</taxon>
        <taxon>Bacillati</taxon>
        <taxon>Actinomycetota</taxon>
        <taxon>Actinomycetes</taxon>
        <taxon>Micromonosporales</taxon>
        <taxon>Micromonosporaceae</taxon>
        <taxon>Paractinoplanes</taxon>
    </lineage>
</organism>
<name>A0A4R6K1G2_9ACTN</name>
<reference evidence="4 5" key="1">
    <citation type="submission" date="2019-03" db="EMBL/GenBank/DDBJ databases">
        <title>Sequencing the genomes of 1000 actinobacteria strains.</title>
        <authorList>
            <person name="Klenk H.-P."/>
        </authorList>
    </citation>
    <scope>NUCLEOTIDE SEQUENCE [LARGE SCALE GENOMIC DNA]</scope>
    <source>
        <strain evidence="4 5">DSM 43805</strain>
    </source>
</reference>
<dbReference type="InterPro" id="IPR011330">
    <property type="entry name" value="Glyco_hydro/deAcase_b/a-brl"/>
</dbReference>
<comment type="subcellular location">
    <subcellularLocation>
        <location evidence="1">Secreted</location>
    </subcellularLocation>
</comment>
<proteinExistence type="predicted"/>
<comment type="caution">
    <text evidence="4">The sequence shown here is derived from an EMBL/GenBank/DDBJ whole genome shotgun (WGS) entry which is preliminary data.</text>
</comment>
<evidence type="ECO:0000256" key="1">
    <source>
        <dbReference type="ARBA" id="ARBA00004613"/>
    </source>
</evidence>
<protein>
    <submittedName>
        <fullName evidence="4">Polysaccharide deacetylase</fullName>
    </submittedName>
</protein>
<keyword evidence="5" id="KW-1185">Reference proteome</keyword>
<dbReference type="AlphaFoldDB" id="A0A4R6K1G2"/>
<dbReference type="InterPro" id="IPR002509">
    <property type="entry name" value="NODB_dom"/>
</dbReference>
<gene>
    <name evidence="4" type="ORF">C8E87_6381</name>
</gene>
<dbReference type="Pfam" id="PF01522">
    <property type="entry name" value="Polysacc_deac_1"/>
    <property type="match status" value="1"/>
</dbReference>
<dbReference type="RefSeq" id="WP_133876473.1">
    <property type="nucleotide sequence ID" value="NZ_BOMD01000085.1"/>
</dbReference>
<dbReference type="PROSITE" id="PS51677">
    <property type="entry name" value="NODB"/>
    <property type="match status" value="1"/>
</dbReference>
<accession>A0A4R6K1G2</accession>
<dbReference type="GO" id="GO:0005576">
    <property type="term" value="C:extracellular region"/>
    <property type="evidence" value="ECO:0007669"/>
    <property type="project" value="UniProtKB-SubCell"/>
</dbReference>
<dbReference type="GO" id="GO:0005975">
    <property type="term" value="P:carbohydrate metabolic process"/>
    <property type="evidence" value="ECO:0007669"/>
    <property type="project" value="InterPro"/>
</dbReference>